<dbReference type="Pfam" id="PF18932">
    <property type="entry name" value="DUF5681"/>
    <property type="match status" value="1"/>
</dbReference>
<feature type="region of interest" description="Disordered" evidence="1">
    <location>
        <begin position="1"/>
        <end position="36"/>
    </location>
</feature>
<dbReference type="EMBL" id="FNOB01000024">
    <property type="protein sequence ID" value="SDX68472.1"/>
    <property type="molecule type" value="Genomic_DNA"/>
</dbReference>
<proteinExistence type="predicted"/>
<organism evidence="3 6">
    <name type="scientific">Allgaiera indica</name>
    <dbReference type="NCBI Taxonomy" id="765699"/>
    <lineage>
        <taxon>Bacteria</taxon>
        <taxon>Pseudomonadati</taxon>
        <taxon>Pseudomonadota</taxon>
        <taxon>Alphaproteobacteria</taxon>
        <taxon>Rhodobacterales</taxon>
        <taxon>Paracoccaceae</taxon>
        <taxon>Allgaiera</taxon>
    </lineage>
</organism>
<dbReference type="Proteomes" id="UP000634647">
    <property type="component" value="Unassembled WGS sequence"/>
</dbReference>
<evidence type="ECO:0000259" key="2">
    <source>
        <dbReference type="Pfam" id="PF18932"/>
    </source>
</evidence>
<feature type="domain" description="DUF5681" evidence="2">
    <location>
        <begin position="15"/>
        <end position="88"/>
    </location>
</feature>
<dbReference type="RefSeq" id="WP_176992666.1">
    <property type="nucleotide sequence ID" value="NZ_BNAB01000022.1"/>
</dbReference>
<evidence type="ECO:0000313" key="6">
    <source>
        <dbReference type="Proteomes" id="UP000634647"/>
    </source>
</evidence>
<dbReference type="Proteomes" id="UP000199541">
    <property type="component" value="Unassembled WGS sequence"/>
</dbReference>
<name>A0AAN5A0Z5_9RHOB</name>
<evidence type="ECO:0000313" key="5">
    <source>
        <dbReference type="Proteomes" id="UP000199541"/>
    </source>
</evidence>
<evidence type="ECO:0000313" key="3">
    <source>
        <dbReference type="EMBL" id="GHE05224.1"/>
    </source>
</evidence>
<sequence length="132" mass="14356">MPDDHDIGYGKPPEANRWQKGQSGNPKGRPKSRADHLQDAAAILSEPVNARTPDGRSVSLAGLEAAYLALCRKGLKGEVPALIKAITIMLEVQPAFEAKAAAKREQRERLIAQLEKLGLPTEGLRNRPLDDD</sequence>
<reference evidence="4 5" key="2">
    <citation type="submission" date="2016-10" db="EMBL/GenBank/DDBJ databases">
        <authorList>
            <person name="Varghese N."/>
            <person name="Submissions S."/>
        </authorList>
    </citation>
    <scope>NUCLEOTIDE SEQUENCE [LARGE SCALE GENOMIC DNA]</scope>
    <source>
        <strain evidence="4 5">DSM 24802</strain>
    </source>
</reference>
<reference evidence="3" key="3">
    <citation type="submission" date="2023-06" db="EMBL/GenBank/DDBJ databases">
        <authorList>
            <person name="Sun Q."/>
            <person name="Zhou Y."/>
        </authorList>
    </citation>
    <scope>NUCLEOTIDE SEQUENCE</scope>
    <source>
        <strain evidence="3">CGMCC 1.10859</strain>
    </source>
</reference>
<evidence type="ECO:0000256" key="1">
    <source>
        <dbReference type="SAM" id="MobiDB-lite"/>
    </source>
</evidence>
<accession>A0AAN5A0Z5</accession>
<dbReference type="EMBL" id="BNAB01000022">
    <property type="protein sequence ID" value="GHE05224.1"/>
    <property type="molecule type" value="Genomic_DNA"/>
</dbReference>
<dbReference type="AlphaFoldDB" id="A0AAN5A0Z5"/>
<dbReference type="InterPro" id="IPR043736">
    <property type="entry name" value="DUF5681"/>
</dbReference>
<gene>
    <name evidence="3" type="ORF">GCM10008024_35230</name>
    <name evidence="4" type="ORF">SAMN05444006_12420</name>
</gene>
<reference evidence="3" key="1">
    <citation type="journal article" date="2014" name="Int. J. Syst. Evol. Microbiol.">
        <title>Complete genome sequence of Corynebacterium casei LMG S-19264T (=DSM 44701T), isolated from a smear-ripened cheese.</title>
        <authorList>
            <consortium name="US DOE Joint Genome Institute (JGI-PGF)"/>
            <person name="Walter F."/>
            <person name="Albersmeier A."/>
            <person name="Kalinowski J."/>
            <person name="Ruckert C."/>
        </authorList>
    </citation>
    <scope>NUCLEOTIDE SEQUENCE</scope>
    <source>
        <strain evidence="3">CGMCC 1.10859</strain>
    </source>
</reference>
<comment type="caution">
    <text evidence="3">The sequence shown here is derived from an EMBL/GenBank/DDBJ whole genome shotgun (WGS) entry which is preliminary data.</text>
</comment>
<protein>
    <recommendedName>
        <fullName evidence="2">DUF5681 domain-containing protein</fullName>
    </recommendedName>
</protein>
<keyword evidence="5" id="KW-1185">Reference proteome</keyword>
<evidence type="ECO:0000313" key="4">
    <source>
        <dbReference type="EMBL" id="SDX68472.1"/>
    </source>
</evidence>